<sequence length="294" mass="32018">MSSVCHSQHPSGDAERVNCHKNAWKSIRQVATQSSMNMPPDTDVSYAEKYQLITPGTNPDSPHAGLTKAPQPSPIVSPLERLESSSLDGSASFTTAVTSLDRDTDKDSLSSESTEKLIRELEAVSATLPPRSGTRSTILRGALDNVKFSPPRHARYNGPYHPEPPHTPDSPSALSRDNSSSNLLTRSSVVSQVGTADSNISPDTSQVSTMNELGDLQVYLDEARTLTAVELVSELASLRQLLEDDTSNDITLRLREWALRWTLQSSLRILDPKVKLSEPGQKSADGSIVRFDRA</sequence>
<dbReference type="AlphaFoldDB" id="A0A9W8DRT8"/>
<organism evidence="2 3">
    <name type="scientific">Tieghemiomyces parasiticus</name>
    <dbReference type="NCBI Taxonomy" id="78921"/>
    <lineage>
        <taxon>Eukaryota</taxon>
        <taxon>Fungi</taxon>
        <taxon>Fungi incertae sedis</taxon>
        <taxon>Zoopagomycota</taxon>
        <taxon>Kickxellomycotina</taxon>
        <taxon>Dimargaritomycetes</taxon>
        <taxon>Dimargaritales</taxon>
        <taxon>Dimargaritaceae</taxon>
        <taxon>Tieghemiomyces</taxon>
    </lineage>
</organism>
<keyword evidence="3" id="KW-1185">Reference proteome</keyword>
<evidence type="ECO:0000313" key="2">
    <source>
        <dbReference type="EMBL" id="KAJ1922094.1"/>
    </source>
</evidence>
<proteinExistence type="predicted"/>
<accession>A0A9W8DRT8</accession>
<evidence type="ECO:0000256" key="1">
    <source>
        <dbReference type="SAM" id="MobiDB-lite"/>
    </source>
</evidence>
<feature type="region of interest" description="Disordered" evidence="1">
    <location>
        <begin position="53"/>
        <end position="76"/>
    </location>
</feature>
<evidence type="ECO:0000313" key="3">
    <source>
        <dbReference type="Proteomes" id="UP001150569"/>
    </source>
</evidence>
<comment type="caution">
    <text evidence="2">The sequence shown here is derived from an EMBL/GenBank/DDBJ whole genome shotgun (WGS) entry which is preliminary data.</text>
</comment>
<protein>
    <submittedName>
        <fullName evidence="2">Uncharacterized protein</fullName>
    </submittedName>
</protein>
<dbReference type="EMBL" id="JANBPT010000403">
    <property type="protein sequence ID" value="KAJ1922094.1"/>
    <property type="molecule type" value="Genomic_DNA"/>
</dbReference>
<feature type="compositionally biased region" description="Polar residues" evidence="1">
    <location>
        <begin position="169"/>
        <end position="181"/>
    </location>
</feature>
<dbReference type="Proteomes" id="UP001150569">
    <property type="component" value="Unassembled WGS sequence"/>
</dbReference>
<feature type="region of interest" description="Disordered" evidence="1">
    <location>
        <begin position="128"/>
        <end position="181"/>
    </location>
</feature>
<gene>
    <name evidence="2" type="ORF">IWQ60_006617</name>
</gene>
<reference evidence="2" key="1">
    <citation type="submission" date="2022-07" db="EMBL/GenBank/DDBJ databases">
        <title>Phylogenomic reconstructions and comparative analyses of Kickxellomycotina fungi.</title>
        <authorList>
            <person name="Reynolds N.K."/>
            <person name="Stajich J.E."/>
            <person name="Barry K."/>
            <person name="Grigoriev I.V."/>
            <person name="Crous P."/>
            <person name="Smith M.E."/>
        </authorList>
    </citation>
    <scope>NUCLEOTIDE SEQUENCE</scope>
    <source>
        <strain evidence="2">RSA 861</strain>
    </source>
</reference>
<name>A0A9W8DRT8_9FUNG</name>